<dbReference type="RefSeq" id="WP_128388631.1">
    <property type="nucleotide sequence ID" value="NZ_SBII01000002.1"/>
</dbReference>
<gene>
    <name evidence="3" type="ORF">EPI11_03820</name>
</gene>
<keyword evidence="2" id="KW-0732">Signal</keyword>
<keyword evidence="3" id="KW-0378">Hydrolase</keyword>
<dbReference type="Gene3D" id="2.60.40.1120">
    <property type="entry name" value="Carboxypeptidase-like, regulatory domain"/>
    <property type="match status" value="1"/>
</dbReference>
<evidence type="ECO:0000313" key="3">
    <source>
        <dbReference type="EMBL" id="RWX02359.1"/>
    </source>
</evidence>
<evidence type="ECO:0000313" key="4">
    <source>
        <dbReference type="Proteomes" id="UP000287527"/>
    </source>
</evidence>
<protein>
    <submittedName>
        <fullName evidence="3">Carboxypeptidase regulatory-like domain-containing protein</fullName>
    </submittedName>
</protein>
<dbReference type="OrthoDB" id="908824at2"/>
<comment type="caution">
    <text evidence="3">The sequence shown here is derived from an EMBL/GenBank/DDBJ whole genome shotgun (WGS) entry which is preliminary data.</text>
</comment>
<keyword evidence="3" id="KW-0121">Carboxypeptidase</keyword>
<feature type="signal peptide" evidence="2">
    <location>
        <begin position="1"/>
        <end position="23"/>
    </location>
</feature>
<dbReference type="GO" id="GO:0004180">
    <property type="term" value="F:carboxypeptidase activity"/>
    <property type="evidence" value="ECO:0007669"/>
    <property type="project" value="UniProtKB-KW"/>
</dbReference>
<dbReference type="AlphaFoldDB" id="A0A3S3QM89"/>
<proteinExistence type="predicted"/>
<accession>A0A3S3QM89</accession>
<evidence type="ECO:0000256" key="2">
    <source>
        <dbReference type="SAM" id="SignalP"/>
    </source>
</evidence>
<feature type="region of interest" description="Disordered" evidence="1">
    <location>
        <begin position="918"/>
        <end position="941"/>
    </location>
</feature>
<reference evidence="3 4" key="1">
    <citation type="submission" date="2019-01" db="EMBL/GenBank/DDBJ databases">
        <title>Flavobacterium sp. nov.,isolated from freshwater.</title>
        <authorList>
            <person name="Zhang R."/>
            <person name="Du Z.-J."/>
        </authorList>
    </citation>
    <scope>NUCLEOTIDE SEQUENCE [LARGE SCALE GENOMIC DNA]</scope>
    <source>
        <strain evidence="3 4">1E403</strain>
    </source>
</reference>
<keyword evidence="4" id="KW-1185">Reference proteome</keyword>
<feature type="chain" id="PRO_5018724805" evidence="2">
    <location>
        <begin position="24"/>
        <end position="941"/>
    </location>
</feature>
<name>A0A3S3QM89_9FLAO</name>
<organism evidence="3 4">
    <name type="scientific">Flavobacterium cerinum</name>
    <dbReference type="NCBI Taxonomy" id="2502784"/>
    <lineage>
        <taxon>Bacteria</taxon>
        <taxon>Pseudomonadati</taxon>
        <taxon>Bacteroidota</taxon>
        <taxon>Flavobacteriia</taxon>
        <taxon>Flavobacteriales</taxon>
        <taxon>Flavobacteriaceae</taxon>
        <taxon>Flavobacterium</taxon>
    </lineage>
</organism>
<keyword evidence="3" id="KW-0645">Protease</keyword>
<sequence length="941" mass="105904">MSAKCYKILLFFAVFVSGFTAWSQNNSFSIEFTSKKIETNSTGIVDAYVRIVNTTSHTIEGTFDAHSSHEDLYLSQRKSKTITLPSRDSIFIPIKAIVAATAKAGNKSTIEGVFSLNGTQETKSVFLPVLIRERKLVKVMLLETNLIYERAGDSLSIPIRISNEGNTAQKITVLARYPDFITRNAIENTDISIRAFTDTIVVLKKVVNKNILKQEDFTINITALYKNGDIINNGTVRASSIRQDRKYAAPYNPDYNLAFNQTNQVTASMQHNSDNTNAYFLYANAEAEINEGVLQANIDMNWWENSNQVFLRNTWLGYKEKNFGATIGNISKFFELNLIGRGAEGFYKPNEKNTIEAGAIDKTFNLIDNSNLSFGKSAWGMFTHNGGWMQKNGYENTIIYDSDTYYGTKNYLASSRFSLYTSENFNLRAGGAVSNLTSDIESVNKAGGAGEVQFNGKVKSLFYSSSNYLSSGYFSGMRKGVVNLNERINLPVGKFNFWGVYNYLSAKPESFANQFTSTHFSTARYDIGVSRRFSSVIVSLSPYYYTENRKEQFIGTISPEEYTMKAARMSLGLTYYNTPTRQNVSLSFEGGLFTTNTIEKKEFHFKTNFIYSWKMFNLLAFYQYNNFYLGEIIANSQFGVKEKYTNLTISPTLQQKFFNDKLNVSVGMVYSKNSLISESLQFNGRVEYDVSQDFTLFAYNYYSDFSTSVNSLNTIQVGLTKRFNPIKIDRTRSELEVYVYYETGSKDKMTSKSLAAANQVVIIDGKAFRTDNKGILKYKSLPLGTYSIKPVNTNEWYSNAVTVVINADTKIAIGLNKTATIKGSLSYIFTEKSFDITRKKGGLPIIAIDDSGNVFTTKTDENGNFVLYVPKGSYTVTLEKAGISEYVEIEDNNQVINAEPNDIKEVKFTLNIKEKRVETRKFSSSGFKNGPSPAPAKDKKK</sequence>
<dbReference type="EMBL" id="SBII01000002">
    <property type="protein sequence ID" value="RWX02359.1"/>
    <property type="molecule type" value="Genomic_DNA"/>
</dbReference>
<dbReference type="Proteomes" id="UP000287527">
    <property type="component" value="Unassembled WGS sequence"/>
</dbReference>
<evidence type="ECO:0000256" key="1">
    <source>
        <dbReference type="SAM" id="MobiDB-lite"/>
    </source>
</evidence>